<feature type="compositionally biased region" description="Basic residues" evidence="8">
    <location>
        <begin position="392"/>
        <end position="406"/>
    </location>
</feature>
<comment type="subcellular location">
    <subcellularLocation>
        <location evidence="1">Cytoplasm</location>
    </subcellularLocation>
</comment>
<evidence type="ECO:0000256" key="6">
    <source>
        <dbReference type="ARBA" id="ARBA00081811"/>
    </source>
</evidence>
<protein>
    <recommendedName>
        <fullName evidence="6">Pumilio homology domain family member 3</fullName>
    </recommendedName>
</protein>
<dbReference type="FunFam" id="1.25.10.10:FF:000004">
    <property type="entry name" value="Pumilio homolog 1 isoform 2"/>
    <property type="match status" value="1"/>
</dbReference>
<evidence type="ECO:0000259" key="9">
    <source>
        <dbReference type="PROSITE" id="PS50303"/>
    </source>
</evidence>
<feature type="compositionally biased region" description="Basic residues" evidence="8">
    <location>
        <begin position="373"/>
        <end position="382"/>
    </location>
</feature>
<dbReference type="GO" id="GO:0000288">
    <property type="term" value="P:nuclear-transcribed mRNA catabolic process, deadenylation-dependent decay"/>
    <property type="evidence" value="ECO:0007669"/>
    <property type="project" value="TreeGrafter"/>
</dbReference>
<feature type="region of interest" description="Disordered" evidence="8">
    <location>
        <begin position="933"/>
        <end position="1005"/>
    </location>
</feature>
<evidence type="ECO:0000256" key="3">
    <source>
        <dbReference type="ARBA" id="ARBA00022737"/>
    </source>
</evidence>
<dbReference type="GO" id="GO:0005737">
    <property type="term" value="C:cytoplasm"/>
    <property type="evidence" value="ECO:0007669"/>
    <property type="project" value="UniProtKB-SubCell"/>
</dbReference>
<dbReference type="GO" id="GO:0003730">
    <property type="term" value="F:mRNA 3'-UTR binding"/>
    <property type="evidence" value="ECO:0007669"/>
    <property type="project" value="TreeGrafter"/>
</dbReference>
<proteinExistence type="inferred from homology"/>
<evidence type="ECO:0000256" key="2">
    <source>
        <dbReference type="ARBA" id="ARBA00022490"/>
    </source>
</evidence>
<feature type="region of interest" description="Disordered" evidence="8">
    <location>
        <begin position="14"/>
        <end position="63"/>
    </location>
</feature>
<dbReference type="OrthoDB" id="668540at2759"/>
<feature type="compositionally biased region" description="Basic and acidic residues" evidence="8">
    <location>
        <begin position="110"/>
        <end position="124"/>
    </location>
</feature>
<name>A0A9W8DQ08_9FUNG</name>
<evidence type="ECO:0000256" key="4">
    <source>
        <dbReference type="ARBA" id="ARBA00022884"/>
    </source>
</evidence>
<feature type="repeat" description="Pumilio" evidence="7">
    <location>
        <begin position="731"/>
        <end position="766"/>
    </location>
</feature>
<feature type="repeat" description="Pumilio" evidence="7">
    <location>
        <begin position="659"/>
        <end position="694"/>
    </location>
</feature>
<evidence type="ECO:0000256" key="1">
    <source>
        <dbReference type="ARBA" id="ARBA00004496"/>
    </source>
</evidence>
<dbReference type="SMART" id="SM00025">
    <property type="entry name" value="Pumilio"/>
    <property type="match status" value="8"/>
</dbReference>
<dbReference type="AlphaFoldDB" id="A0A9W8DQ08"/>
<feature type="repeat" description="Pumilio" evidence="7">
    <location>
        <begin position="839"/>
        <end position="881"/>
    </location>
</feature>
<feature type="region of interest" description="Disordered" evidence="8">
    <location>
        <begin position="439"/>
        <end position="459"/>
    </location>
</feature>
<feature type="repeat" description="Pumilio" evidence="7">
    <location>
        <begin position="695"/>
        <end position="730"/>
    </location>
</feature>
<accession>A0A9W8DQ08</accession>
<gene>
    <name evidence="10" type="primary">PUF3_2</name>
    <name evidence="10" type="ORF">IWQ60_009091</name>
</gene>
<dbReference type="PROSITE" id="PS50303">
    <property type="entry name" value="PUM_HD"/>
    <property type="match status" value="1"/>
</dbReference>
<keyword evidence="2" id="KW-0963">Cytoplasm</keyword>
<feature type="compositionally biased region" description="Polar residues" evidence="8">
    <location>
        <begin position="14"/>
        <end position="24"/>
    </location>
</feature>
<keyword evidence="3" id="KW-0677">Repeat</keyword>
<sequence length="1026" mass="109766">MSTSRLLDALAAQPSSLCPDNPSFTGRGEGNNPGAPGDRPLPGFLGSLADSGPALRSPDHGTGYMFKPRLNHLPRTQSLADNLTLAGDASKELADSQIAHLFEAGAAPGDPRRGLSDLFRDEYQPRTPSPSMLGPNRSRSTGFPNAGAFAPSGAVCEEKGATSSTDSMNVADFFQESRRHRLSAALSIHTGLHDTEDASVQSAQSMVNSLLEGGDDDLVPHSAVPAGSSAWLRGRFEVPQRALSTPPVPALGPRSATSAHRPGDEYGDLSLALQQIVLDPNSAGPRSAYGLGPTDAFLGHTQGLRGGLAPKTGHPRNFSATTYSPLGREASMFADGLKVSVGADPHGPPAYLGAPDGGYGLGAGQGELSHLAAHRGHPHHSHQTSPGSHSAASHHHHHHHYSHHPSHGPVYSAGNGGDHPGLTLNTAALRSQSFSDRRYYRPHSAQPHPATAAYGHHPAVGGHPAGPAYINTLAARDTLLLRQHSADYLGTLNQPGLMAAYTAPSSPLTSAGLPTPPGSRRVLDAHGNLTALSPNAYAYHGGGLGHGHPSPLGNVIGLVGVDPTHGVRSPLLEDFRNNKNRKYELKDIVGSMVEFSGDQHGSRFIQQKLETATSDEKRLVFEEILPNALQLMTDVFGNYVIQKFFEHGNQAQKYLLAKQMDSHVLSLSLQMYGCRVVQKALEHVLTEQQAAMVRELDGSILKCVKDQNGNHVIQKAIERVPAEHIQFIIDAFHGQVYALATHPYGCRVIQRMFEYCPEGQTRALLEELHKYTSNLVQDQYGNYVIQHVLEHSKPADRSLVVNKVRGNVLLLSKHKFASNVVERCVTFGSPEQRRLLIEEVIQPRGDGTLALTVMMKDQYANYVVQKMLDAVDGDLRDLLVTKIRPHLQSLKKFTYGKHLITKVEKLLQAQPHLAGPVGGGYVHTLPSPLHSSPVTPVSALASPHHGVGKGTGPPHVSHESGLVTPMTATYDPHPHGPPSPASTTGGHHHSGPPPHHPHDPVNFSACLQPSLHAGMVSPGYATGRNV</sequence>
<dbReference type="SUPFAM" id="SSF48371">
    <property type="entry name" value="ARM repeat"/>
    <property type="match status" value="1"/>
</dbReference>
<organism evidence="10 11">
    <name type="scientific">Tieghemiomyces parasiticus</name>
    <dbReference type="NCBI Taxonomy" id="78921"/>
    <lineage>
        <taxon>Eukaryota</taxon>
        <taxon>Fungi</taxon>
        <taxon>Fungi incertae sedis</taxon>
        <taxon>Zoopagomycota</taxon>
        <taxon>Kickxellomycotina</taxon>
        <taxon>Dimargaritomycetes</taxon>
        <taxon>Dimargaritales</taxon>
        <taxon>Dimargaritaceae</taxon>
        <taxon>Tieghemiomyces</taxon>
    </lineage>
</organism>
<keyword evidence="11" id="KW-1185">Reference proteome</keyword>
<dbReference type="InterPro" id="IPR016024">
    <property type="entry name" value="ARM-type_fold"/>
</dbReference>
<dbReference type="PANTHER" id="PTHR12537">
    <property type="entry name" value="RNA BINDING PROTEIN PUMILIO-RELATED"/>
    <property type="match status" value="1"/>
</dbReference>
<feature type="repeat" description="Pumilio" evidence="7">
    <location>
        <begin position="803"/>
        <end position="838"/>
    </location>
</feature>
<dbReference type="InterPro" id="IPR033712">
    <property type="entry name" value="Pumilio_RNA-bd"/>
</dbReference>
<feature type="region of interest" description="Disordered" evidence="8">
    <location>
        <begin position="243"/>
        <end position="264"/>
    </location>
</feature>
<evidence type="ECO:0000256" key="8">
    <source>
        <dbReference type="SAM" id="MobiDB-lite"/>
    </source>
</evidence>
<comment type="caution">
    <text evidence="10">The sequence shown here is derived from an EMBL/GenBank/DDBJ whole genome shotgun (WGS) entry which is preliminary data.</text>
</comment>
<dbReference type="InterPro" id="IPR033133">
    <property type="entry name" value="PUM-HD"/>
</dbReference>
<dbReference type="CDD" id="cd07920">
    <property type="entry name" value="Pumilio"/>
    <property type="match status" value="1"/>
</dbReference>
<feature type="domain" description="PUM-HD" evidence="9">
    <location>
        <begin position="567"/>
        <end position="907"/>
    </location>
</feature>
<evidence type="ECO:0000256" key="7">
    <source>
        <dbReference type="PROSITE-ProRule" id="PRU00317"/>
    </source>
</evidence>
<keyword evidence="4" id="KW-0694">RNA-binding</keyword>
<dbReference type="Pfam" id="PF00806">
    <property type="entry name" value="PUF"/>
    <property type="match status" value="8"/>
</dbReference>
<dbReference type="InterPro" id="IPR011989">
    <property type="entry name" value="ARM-like"/>
</dbReference>
<feature type="region of interest" description="Disordered" evidence="8">
    <location>
        <begin position="373"/>
        <end position="424"/>
    </location>
</feature>
<feature type="region of interest" description="Disordered" evidence="8">
    <location>
        <begin position="104"/>
        <end position="146"/>
    </location>
</feature>
<feature type="repeat" description="Pumilio" evidence="7">
    <location>
        <begin position="767"/>
        <end position="802"/>
    </location>
</feature>
<dbReference type="PANTHER" id="PTHR12537:SF12">
    <property type="entry name" value="MATERNAL PROTEIN PUMILIO"/>
    <property type="match status" value="1"/>
</dbReference>
<evidence type="ECO:0000256" key="5">
    <source>
        <dbReference type="ARBA" id="ARBA00060736"/>
    </source>
</evidence>
<evidence type="ECO:0000313" key="11">
    <source>
        <dbReference type="Proteomes" id="UP001150569"/>
    </source>
</evidence>
<evidence type="ECO:0000313" key="10">
    <source>
        <dbReference type="EMBL" id="KAJ1913748.1"/>
    </source>
</evidence>
<dbReference type="Proteomes" id="UP001150569">
    <property type="component" value="Unassembled WGS sequence"/>
</dbReference>
<dbReference type="EMBL" id="JANBPT010000729">
    <property type="protein sequence ID" value="KAJ1913748.1"/>
    <property type="molecule type" value="Genomic_DNA"/>
</dbReference>
<dbReference type="InterPro" id="IPR001313">
    <property type="entry name" value="Pumilio_RNA-bd_rpt"/>
</dbReference>
<comment type="similarity">
    <text evidence="5">Belongs to the PUF3 family.</text>
</comment>
<dbReference type="PROSITE" id="PS50302">
    <property type="entry name" value="PUM"/>
    <property type="match status" value="8"/>
</dbReference>
<reference evidence="10" key="1">
    <citation type="submission" date="2022-07" db="EMBL/GenBank/DDBJ databases">
        <title>Phylogenomic reconstructions and comparative analyses of Kickxellomycotina fungi.</title>
        <authorList>
            <person name="Reynolds N.K."/>
            <person name="Stajich J.E."/>
            <person name="Barry K."/>
            <person name="Grigoriev I.V."/>
            <person name="Crous P."/>
            <person name="Smith M.E."/>
        </authorList>
    </citation>
    <scope>NUCLEOTIDE SEQUENCE</scope>
    <source>
        <strain evidence="10">RSA 861</strain>
    </source>
</reference>
<feature type="repeat" description="Pumilio" evidence="7">
    <location>
        <begin position="623"/>
        <end position="658"/>
    </location>
</feature>
<dbReference type="Gene3D" id="1.25.10.10">
    <property type="entry name" value="Leucine-rich Repeat Variant"/>
    <property type="match status" value="1"/>
</dbReference>
<feature type="repeat" description="Pumilio" evidence="7">
    <location>
        <begin position="587"/>
        <end position="622"/>
    </location>
</feature>